<name>A0ABQ0YJC3_9NOCA</name>
<keyword evidence="3" id="KW-1185">Reference proteome</keyword>
<evidence type="ECO:0000256" key="1">
    <source>
        <dbReference type="SAM" id="MobiDB-lite"/>
    </source>
</evidence>
<sequence length="43" mass="4590">MPSPGMLHDGHVVHPYTHSPHPARACGCATGRPGPRRVPLELP</sequence>
<evidence type="ECO:0000313" key="2">
    <source>
        <dbReference type="EMBL" id="GES36615.1"/>
    </source>
</evidence>
<accession>A0ABQ0YJC3</accession>
<evidence type="ECO:0000313" key="3">
    <source>
        <dbReference type="Proteomes" id="UP000325466"/>
    </source>
</evidence>
<organism evidence="2 3">
    <name type="scientific">Rhodococcus aetherivorans</name>
    <dbReference type="NCBI Taxonomy" id="191292"/>
    <lineage>
        <taxon>Bacteria</taxon>
        <taxon>Bacillati</taxon>
        <taxon>Actinomycetota</taxon>
        <taxon>Actinomycetes</taxon>
        <taxon>Mycobacteriales</taxon>
        <taxon>Nocardiaceae</taxon>
        <taxon>Rhodococcus</taxon>
    </lineage>
</organism>
<dbReference type="EMBL" id="BLAH01000072">
    <property type="protein sequence ID" value="GES36615.1"/>
    <property type="molecule type" value="Genomic_DNA"/>
</dbReference>
<protein>
    <submittedName>
        <fullName evidence="2">Uncharacterized protein</fullName>
    </submittedName>
</protein>
<reference evidence="2 3" key="1">
    <citation type="journal article" date="2018" name="Biodegradation">
        <title>1,4-Dioxane degradation characteristics of Rhodococcus aetherivorans JCM 14343.</title>
        <authorList>
            <person name="Inoue D."/>
            <person name="Tsunoda T."/>
            <person name="Yamamoto N."/>
            <person name="Ike M."/>
            <person name="Sei K."/>
        </authorList>
    </citation>
    <scope>NUCLEOTIDE SEQUENCE [LARGE SCALE GENOMIC DNA]</scope>
    <source>
        <strain evidence="2 3">JCM 14343</strain>
    </source>
</reference>
<gene>
    <name evidence="2" type="ORF">RAJCM14343_1867</name>
</gene>
<feature type="region of interest" description="Disordered" evidence="1">
    <location>
        <begin position="1"/>
        <end position="43"/>
    </location>
</feature>
<dbReference type="Proteomes" id="UP000325466">
    <property type="component" value="Unassembled WGS sequence"/>
</dbReference>
<proteinExistence type="predicted"/>
<comment type="caution">
    <text evidence="2">The sequence shown here is derived from an EMBL/GenBank/DDBJ whole genome shotgun (WGS) entry which is preliminary data.</text>
</comment>